<name>A0A8S1QLM7_9CILI</name>
<comment type="similarity">
    <text evidence="7">Belongs to the protein kinase superfamily. Ser/Thr protein kinase family. CDPK subfamily.</text>
</comment>
<dbReference type="PROSITE" id="PS50011">
    <property type="entry name" value="PROTEIN_KINASE_DOM"/>
    <property type="match status" value="1"/>
</dbReference>
<keyword evidence="5" id="KW-0418">Kinase</keyword>
<evidence type="ECO:0000256" key="7">
    <source>
        <dbReference type="ARBA" id="ARBA00024334"/>
    </source>
</evidence>
<dbReference type="Proteomes" id="UP000692954">
    <property type="component" value="Unassembled WGS sequence"/>
</dbReference>
<sequence>MGICQTQAKKNPACPKLKVNNKADRVKTEFTATEETGSKHLGVLQINSFNQINSPKSAGYLVPRRQQTKAGLMKLTGYISNSPQPGQILILEMSASKKYSLMKKLKGHDSKQILSNNKSGVIVEMETFLKEEEEALSYVKWLSKAQLDHPNLNRILEIYQDQNSYQVIYEFFDGKSLSDLVSEENPLPTIQINQIMEQIISIISYLHSLNLIHGNLTLDSFQFKRKKNEILIKLIDLKKVKIKDSESIEVLKFTSPECLNHPDNYTTARDIWALGIICYALTYGNLPYTFPSNIDYPKALSIIKVTTIQFNEPDLLITKFIQKMLVHHSKTRITLNQLQQEEFLKENKVKLQSTQEILLNNTKLAKPGCILQEMILCYFLQEFNWEEYLQIQKLFSEGDQDMDGYLSKEELSNLYKQYLNESKPEDLVDQVFLQYGINKENRVNIQQFQSLAASRDTLLTQNNIEIGFQIFSNGKKEITLRGLRRHLNSDSDELIDEFIRITNEEKILNLKQFQKLLKLLI</sequence>
<keyword evidence="6" id="KW-0067">ATP-binding</keyword>
<dbReference type="InterPro" id="IPR018247">
    <property type="entry name" value="EF_Hand_1_Ca_BS"/>
</dbReference>
<evidence type="ECO:0000256" key="5">
    <source>
        <dbReference type="ARBA" id="ARBA00022777"/>
    </source>
</evidence>
<dbReference type="GO" id="GO:0005509">
    <property type="term" value="F:calcium ion binding"/>
    <property type="evidence" value="ECO:0007669"/>
    <property type="project" value="InterPro"/>
</dbReference>
<evidence type="ECO:0000259" key="9">
    <source>
        <dbReference type="PROSITE" id="PS50222"/>
    </source>
</evidence>
<reference evidence="10" key="1">
    <citation type="submission" date="2021-01" db="EMBL/GenBank/DDBJ databases">
        <authorList>
            <consortium name="Genoscope - CEA"/>
            <person name="William W."/>
        </authorList>
    </citation>
    <scope>NUCLEOTIDE SEQUENCE</scope>
</reference>
<comment type="cofactor">
    <cofactor evidence="1">
        <name>Mg(2+)</name>
        <dbReference type="ChEBI" id="CHEBI:18420"/>
    </cofactor>
</comment>
<keyword evidence="3" id="KW-0808">Transferase</keyword>
<gene>
    <name evidence="10" type="ORF">PSON_ATCC_30995.1.T1120089</name>
</gene>
<dbReference type="PROSITE" id="PS50222">
    <property type="entry name" value="EF_HAND_2"/>
    <property type="match status" value="1"/>
</dbReference>
<evidence type="ECO:0000256" key="6">
    <source>
        <dbReference type="ARBA" id="ARBA00022840"/>
    </source>
</evidence>
<evidence type="ECO:0000256" key="1">
    <source>
        <dbReference type="ARBA" id="ARBA00001946"/>
    </source>
</evidence>
<dbReference type="PANTHER" id="PTHR24349">
    <property type="entry name" value="SERINE/THREONINE-PROTEIN KINASE"/>
    <property type="match status" value="1"/>
</dbReference>
<accession>A0A8S1QLM7</accession>
<dbReference type="PROSITE" id="PS00018">
    <property type="entry name" value="EF_HAND_1"/>
    <property type="match status" value="1"/>
</dbReference>
<dbReference type="Pfam" id="PF00069">
    <property type="entry name" value="Pkinase"/>
    <property type="match status" value="1"/>
</dbReference>
<evidence type="ECO:0008006" key="12">
    <source>
        <dbReference type="Google" id="ProtNLM"/>
    </source>
</evidence>
<dbReference type="InterPro" id="IPR050205">
    <property type="entry name" value="CDPK_Ser/Thr_kinases"/>
</dbReference>
<keyword evidence="4" id="KW-0547">Nucleotide-binding</keyword>
<dbReference type="OrthoDB" id="298508at2759"/>
<organism evidence="10 11">
    <name type="scientific">Paramecium sonneborni</name>
    <dbReference type="NCBI Taxonomy" id="65129"/>
    <lineage>
        <taxon>Eukaryota</taxon>
        <taxon>Sar</taxon>
        <taxon>Alveolata</taxon>
        <taxon>Ciliophora</taxon>
        <taxon>Intramacronucleata</taxon>
        <taxon>Oligohymenophorea</taxon>
        <taxon>Peniculida</taxon>
        <taxon>Parameciidae</taxon>
        <taxon>Paramecium</taxon>
    </lineage>
</organism>
<evidence type="ECO:0000256" key="3">
    <source>
        <dbReference type="ARBA" id="ARBA00022679"/>
    </source>
</evidence>
<dbReference type="SMART" id="SM00220">
    <property type="entry name" value="S_TKc"/>
    <property type="match status" value="1"/>
</dbReference>
<proteinExistence type="inferred from homology"/>
<keyword evidence="11" id="KW-1185">Reference proteome</keyword>
<dbReference type="AlphaFoldDB" id="A0A8S1QLM7"/>
<dbReference type="InterPro" id="IPR002048">
    <property type="entry name" value="EF_hand_dom"/>
</dbReference>
<keyword evidence="2" id="KW-0723">Serine/threonine-protein kinase</keyword>
<dbReference type="EMBL" id="CAJJDN010000112">
    <property type="protein sequence ID" value="CAD8116888.1"/>
    <property type="molecule type" value="Genomic_DNA"/>
</dbReference>
<dbReference type="GO" id="GO:0005524">
    <property type="term" value="F:ATP binding"/>
    <property type="evidence" value="ECO:0007669"/>
    <property type="project" value="UniProtKB-KW"/>
</dbReference>
<dbReference type="GO" id="GO:0004674">
    <property type="term" value="F:protein serine/threonine kinase activity"/>
    <property type="evidence" value="ECO:0007669"/>
    <property type="project" value="UniProtKB-KW"/>
</dbReference>
<evidence type="ECO:0000259" key="8">
    <source>
        <dbReference type="PROSITE" id="PS50011"/>
    </source>
</evidence>
<evidence type="ECO:0000256" key="4">
    <source>
        <dbReference type="ARBA" id="ARBA00022741"/>
    </source>
</evidence>
<feature type="domain" description="EF-hand" evidence="9">
    <location>
        <begin position="386"/>
        <end position="421"/>
    </location>
</feature>
<dbReference type="InterPro" id="IPR000719">
    <property type="entry name" value="Prot_kinase_dom"/>
</dbReference>
<protein>
    <recommendedName>
        <fullName evidence="12">Calcium-dependent protein kinase</fullName>
    </recommendedName>
</protein>
<evidence type="ECO:0000313" key="11">
    <source>
        <dbReference type="Proteomes" id="UP000692954"/>
    </source>
</evidence>
<dbReference type="Pfam" id="PF13499">
    <property type="entry name" value="EF-hand_7"/>
    <property type="match status" value="1"/>
</dbReference>
<comment type="caution">
    <text evidence="10">The sequence shown here is derived from an EMBL/GenBank/DDBJ whole genome shotgun (WGS) entry which is preliminary data.</text>
</comment>
<feature type="domain" description="Protein kinase" evidence="8">
    <location>
        <begin position="99"/>
        <end position="344"/>
    </location>
</feature>
<evidence type="ECO:0000256" key="2">
    <source>
        <dbReference type="ARBA" id="ARBA00022527"/>
    </source>
</evidence>
<evidence type="ECO:0000313" key="10">
    <source>
        <dbReference type="EMBL" id="CAD8116888.1"/>
    </source>
</evidence>